<evidence type="ECO:0000313" key="3">
    <source>
        <dbReference type="Proteomes" id="UP000245368"/>
    </source>
</evidence>
<dbReference type="KEGG" id="dez:DKM44_13315"/>
<name>A0A2Z3JLF6_9DEIO</name>
<feature type="domain" description="PrcB C-terminal" evidence="1">
    <location>
        <begin position="350"/>
        <end position="405"/>
    </location>
</feature>
<organism evidence="2 3">
    <name type="scientific">Deinococcus irradiatisoli</name>
    <dbReference type="NCBI Taxonomy" id="2202254"/>
    <lineage>
        <taxon>Bacteria</taxon>
        <taxon>Thermotogati</taxon>
        <taxon>Deinococcota</taxon>
        <taxon>Deinococci</taxon>
        <taxon>Deinococcales</taxon>
        <taxon>Deinococcaceae</taxon>
        <taxon>Deinococcus</taxon>
    </lineage>
</organism>
<evidence type="ECO:0000313" key="2">
    <source>
        <dbReference type="EMBL" id="AWN24090.1"/>
    </source>
</evidence>
<dbReference type="AlphaFoldDB" id="A0A2Z3JLF6"/>
<proteinExistence type="predicted"/>
<dbReference type="EMBL" id="CP029494">
    <property type="protein sequence ID" value="AWN24090.1"/>
    <property type="molecule type" value="Genomic_DNA"/>
</dbReference>
<reference evidence="2 3" key="1">
    <citation type="submission" date="2018-05" db="EMBL/GenBank/DDBJ databases">
        <title>Complete Genome Sequence of Deinococcus sp. strain 17bor-2.</title>
        <authorList>
            <person name="Srinivasan S."/>
        </authorList>
    </citation>
    <scope>NUCLEOTIDE SEQUENCE [LARGE SCALE GENOMIC DNA]</scope>
    <source>
        <strain evidence="2 3">17bor-2</strain>
    </source>
</reference>
<sequence>MPANCSKAAARRARKAAARSACPACREAPAVKRALPPGAEREGQLYFPAFAGQLAPPKLKSMKNSAGLRSAAAAVLGAALLSGCTLQGPGNLSVHEALFYGSSQDRVVWVYGTLNGGQGSFSLDGQTLELRPQVAGPLATPGSLSVGTQNVYKTSTSSLLPPASVVQQGNSYEVRAVQAVDATYLVTGGSWYKLSAGLDAGSSVQATAQRVGGLEGAGQLTPQEAAALSRVLAQQGSLVVTVLPSGSLPDAALKVQPAPSEVRRTGLYLQPLSVMTTTTTATTAAAPGASMNQSPSTLGFREVASGTNAQASSPAVVLAGTQSALDALWNTAYGRQVPLPPTPLMGNQTAVGIFLGSRPTGGYGVSVQSVQAAGSVLNITVNVRSPGPGTITTQAITSPWTIVAVQGQFSRAVVRDQNGQLLVP</sequence>
<accession>A0A2Z3JLF6</accession>
<keyword evidence="3" id="KW-1185">Reference proteome</keyword>
<dbReference type="InterPro" id="IPR025748">
    <property type="entry name" value="PrcB_C_dom"/>
</dbReference>
<gene>
    <name evidence="2" type="ORF">DKM44_13315</name>
</gene>
<evidence type="ECO:0000259" key="1">
    <source>
        <dbReference type="Pfam" id="PF14343"/>
    </source>
</evidence>
<dbReference type="Proteomes" id="UP000245368">
    <property type="component" value="Chromosome"/>
</dbReference>
<dbReference type="Pfam" id="PF14343">
    <property type="entry name" value="PrcB_C"/>
    <property type="match status" value="1"/>
</dbReference>
<dbReference type="OrthoDB" id="65463at2"/>
<protein>
    <recommendedName>
        <fullName evidence="1">PrcB C-terminal domain-containing protein</fullName>
    </recommendedName>
</protein>